<feature type="compositionally biased region" description="Polar residues" evidence="1">
    <location>
        <begin position="43"/>
        <end position="52"/>
    </location>
</feature>
<keyword evidence="4" id="KW-1185">Reference proteome</keyword>
<reference evidence="3 4" key="1">
    <citation type="journal article" date="2024" name="Insects">
        <title>An Improved Chromosome-Level Genome Assembly of the Firefly Pyrocoelia pectoralis.</title>
        <authorList>
            <person name="Fu X."/>
            <person name="Meyer-Rochow V.B."/>
            <person name="Ballantyne L."/>
            <person name="Zhu X."/>
        </authorList>
    </citation>
    <scope>NUCLEOTIDE SEQUENCE [LARGE SCALE GENOMIC DNA]</scope>
    <source>
        <strain evidence="3">XCY_ONT2</strain>
    </source>
</reference>
<dbReference type="GO" id="GO:0000132">
    <property type="term" value="P:establishment of mitotic spindle orientation"/>
    <property type="evidence" value="ECO:0007669"/>
    <property type="project" value="TreeGrafter"/>
</dbReference>
<feature type="region of interest" description="Disordered" evidence="1">
    <location>
        <begin position="21"/>
        <end position="56"/>
    </location>
</feature>
<dbReference type="GO" id="GO:0008356">
    <property type="term" value="P:asymmetric cell division"/>
    <property type="evidence" value="ECO:0007669"/>
    <property type="project" value="InterPro"/>
</dbReference>
<evidence type="ECO:0000259" key="2">
    <source>
        <dbReference type="Pfam" id="PF19427"/>
    </source>
</evidence>
<dbReference type="EMBL" id="JAVRBK010000001">
    <property type="protein sequence ID" value="KAK5649552.1"/>
    <property type="molecule type" value="Genomic_DNA"/>
</dbReference>
<dbReference type="CDD" id="cd21966">
    <property type="entry name" value="INSC_LBD"/>
    <property type="match status" value="1"/>
</dbReference>
<dbReference type="PANTHER" id="PTHR21386">
    <property type="entry name" value="INSCUTEABLE"/>
    <property type="match status" value="1"/>
</dbReference>
<dbReference type="GO" id="GO:0045176">
    <property type="term" value="P:apical protein localization"/>
    <property type="evidence" value="ECO:0007669"/>
    <property type="project" value="TreeGrafter"/>
</dbReference>
<dbReference type="AlphaFoldDB" id="A0AAN7ZP05"/>
<comment type="caution">
    <text evidence="3">The sequence shown here is derived from an EMBL/GenBank/DDBJ whole genome shotgun (WGS) entry which is preliminary data.</text>
</comment>
<dbReference type="Proteomes" id="UP001329430">
    <property type="component" value="Chromosome 1"/>
</dbReference>
<organism evidence="3 4">
    <name type="scientific">Pyrocoelia pectoralis</name>
    <dbReference type="NCBI Taxonomy" id="417401"/>
    <lineage>
        <taxon>Eukaryota</taxon>
        <taxon>Metazoa</taxon>
        <taxon>Ecdysozoa</taxon>
        <taxon>Arthropoda</taxon>
        <taxon>Hexapoda</taxon>
        <taxon>Insecta</taxon>
        <taxon>Pterygota</taxon>
        <taxon>Neoptera</taxon>
        <taxon>Endopterygota</taxon>
        <taxon>Coleoptera</taxon>
        <taxon>Polyphaga</taxon>
        <taxon>Elateriformia</taxon>
        <taxon>Elateroidea</taxon>
        <taxon>Lampyridae</taxon>
        <taxon>Lampyrinae</taxon>
        <taxon>Pyrocoelia</taxon>
    </lineage>
</organism>
<name>A0AAN7ZP05_9COLE</name>
<dbReference type="GO" id="GO:0009786">
    <property type="term" value="P:regulation of asymmetric cell division"/>
    <property type="evidence" value="ECO:0007669"/>
    <property type="project" value="TreeGrafter"/>
</dbReference>
<feature type="domain" description="Protein inscuteable homologue C-terminal" evidence="2">
    <location>
        <begin position="401"/>
        <end position="762"/>
    </location>
</feature>
<gene>
    <name evidence="3" type="ORF">RI129_000581</name>
</gene>
<dbReference type="GO" id="GO:0008093">
    <property type="term" value="F:cytoskeletal anchor activity"/>
    <property type="evidence" value="ECO:0007669"/>
    <property type="project" value="TreeGrafter"/>
</dbReference>
<protein>
    <recommendedName>
        <fullName evidence="2">Protein inscuteable homologue C-terminal domain-containing protein</fullName>
    </recommendedName>
</protein>
<dbReference type="InterPro" id="IPR000225">
    <property type="entry name" value="Armadillo"/>
</dbReference>
<proteinExistence type="predicted"/>
<accession>A0AAN7ZP05</accession>
<dbReference type="Pfam" id="PF19427">
    <property type="entry name" value="Insc_C"/>
    <property type="match status" value="1"/>
</dbReference>
<dbReference type="InterPro" id="IPR039921">
    <property type="entry name" value="Inscuteable"/>
</dbReference>
<dbReference type="InterPro" id="IPR045789">
    <property type="entry name" value="Insc_C"/>
</dbReference>
<evidence type="ECO:0000256" key="1">
    <source>
        <dbReference type="SAM" id="MobiDB-lite"/>
    </source>
</evidence>
<evidence type="ECO:0000313" key="3">
    <source>
        <dbReference type="EMBL" id="KAK5649552.1"/>
    </source>
</evidence>
<evidence type="ECO:0000313" key="4">
    <source>
        <dbReference type="Proteomes" id="UP001329430"/>
    </source>
</evidence>
<dbReference type="GO" id="GO:0045179">
    <property type="term" value="C:apical cortex"/>
    <property type="evidence" value="ECO:0007669"/>
    <property type="project" value="TreeGrafter"/>
</dbReference>
<dbReference type="SMART" id="SM00185">
    <property type="entry name" value="ARM"/>
    <property type="match status" value="3"/>
</dbReference>
<dbReference type="InterPro" id="IPR016024">
    <property type="entry name" value="ARM-type_fold"/>
</dbReference>
<dbReference type="PANTHER" id="PTHR21386:SF0">
    <property type="entry name" value="PROTEIN INSCUTEABLE HOMOLOG"/>
    <property type="match status" value="1"/>
</dbReference>
<sequence>MGEFQRSPSKVWWQDEYDSWPRMSSPGSQDSGFSDAENLPPSADNQKQSPNLQKFPKEILKNISEEDLKSQNLFSNIKQKFSPKKSLKHLSVSNCNVRTPPRDYKEPTFKSEPIKKQRFYRNGSLKVSRSLFKNTLKDDTSVSYPYQYAEGINDDVELQYSNTSSKVTFDDSRIWKSYENSVESFEGVKTYPFLNNSLPFLIERNKSAPAILPATDDNKNISLSSYDSLQSSDSELESAFHSLLSCPTNTSTPKFSNRSFRNMRQLRNKRFSKLSALQTNNRSPPKLCPEAPPVTRWLQETKDLYEPECTAALQCKSIAAELNQKVALLATKLTSSLRKVLSDSETILSEFDNIKTQKQHTGPLAQSVARLVEEFIANYSNRFDTKEILKVCDSIKCTNFDDISKLIIQLSLSWETIQEKILNAEVKKLVADLEDPHSELHVRATVTGLTSIALRNKEITHILISNNCVQVLCVLCEKCESSTVRSLILRALSTICVNNTAVRKFENYSGINLISEIIADGSCPDPERSEAVALLAQITAPWIEDNRNVQGLQEQIESLVKSLTDFVANTKCCQNLLLCAAALSNLTEMEPNSVKHILHQNSIGIILRSVKARGTLISVYVLEQVANLLANLSGKPIARNTLIEEHAVAVLLHFLQYNHIDKHVETRLQQKSIIALSKLSSSVEAASQIVKFNGVKTLVTLCRERKERHDSDAVLVAALATLRKIAEACGNDVIDSIDVQELVEPKLLDSFLAYSTQNESYV</sequence>
<dbReference type="Gene3D" id="1.25.10.10">
    <property type="entry name" value="Leucine-rich Repeat Variant"/>
    <property type="match status" value="2"/>
</dbReference>
<dbReference type="SUPFAM" id="SSF48371">
    <property type="entry name" value="ARM repeat"/>
    <property type="match status" value="1"/>
</dbReference>
<dbReference type="InterPro" id="IPR011989">
    <property type="entry name" value="ARM-like"/>
</dbReference>